<dbReference type="InterPro" id="IPR036390">
    <property type="entry name" value="WH_DNA-bd_sf"/>
</dbReference>
<proteinExistence type="predicted"/>
<feature type="region of interest" description="Disordered" evidence="4">
    <location>
        <begin position="150"/>
        <end position="170"/>
    </location>
</feature>
<keyword evidence="3" id="KW-0804">Transcription</keyword>
<accession>A0A2W6ALZ2</accession>
<dbReference type="InterPro" id="IPR000835">
    <property type="entry name" value="HTH_MarR-typ"/>
</dbReference>
<dbReference type="PROSITE" id="PS50995">
    <property type="entry name" value="HTH_MARR_2"/>
    <property type="match status" value="1"/>
</dbReference>
<dbReference type="GO" id="GO:0003677">
    <property type="term" value="F:DNA binding"/>
    <property type="evidence" value="ECO:0007669"/>
    <property type="project" value="UniProtKB-KW"/>
</dbReference>
<dbReference type="SMART" id="SM00347">
    <property type="entry name" value="HTH_MARR"/>
    <property type="match status" value="1"/>
</dbReference>
<dbReference type="PANTHER" id="PTHR33164:SF94">
    <property type="entry name" value="TRANSCRIPTIONAL REGULATORY PROTEIN-RELATED"/>
    <property type="match status" value="1"/>
</dbReference>
<evidence type="ECO:0000256" key="2">
    <source>
        <dbReference type="ARBA" id="ARBA00023125"/>
    </source>
</evidence>
<evidence type="ECO:0000256" key="4">
    <source>
        <dbReference type="SAM" id="MobiDB-lite"/>
    </source>
</evidence>
<evidence type="ECO:0000256" key="1">
    <source>
        <dbReference type="ARBA" id="ARBA00023015"/>
    </source>
</evidence>
<reference evidence="6 7" key="1">
    <citation type="journal article" date="2017" name="Nature">
        <title>Atmospheric trace gases support primary production in Antarctic desert surface soil.</title>
        <authorList>
            <person name="Ji M."/>
            <person name="Greening C."/>
            <person name="Vanwonterghem I."/>
            <person name="Carere C.R."/>
            <person name="Bay S.K."/>
            <person name="Steen J.A."/>
            <person name="Montgomery K."/>
            <person name="Lines T."/>
            <person name="Beardall J."/>
            <person name="van Dorst J."/>
            <person name="Snape I."/>
            <person name="Stott M.B."/>
            <person name="Hugenholtz P."/>
            <person name="Ferrari B.C."/>
        </authorList>
    </citation>
    <scope>NUCLEOTIDE SEQUENCE [LARGE SCALE GENOMIC DNA]</scope>
    <source>
        <strain evidence="6">RRmetagenome_bin12</strain>
    </source>
</reference>
<dbReference type="GO" id="GO:0006950">
    <property type="term" value="P:response to stress"/>
    <property type="evidence" value="ECO:0007669"/>
    <property type="project" value="TreeGrafter"/>
</dbReference>
<dbReference type="SUPFAM" id="SSF46785">
    <property type="entry name" value="Winged helix' DNA-binding domain"/>
    <property type="match status" value="1"/>
</dbReference>
<feature type="domain" description="HTH marR-type" evidence="5">
    <location>
        <begin position="13"/>
        <end position="147"/>
    </location>
</feature>
<dbReference type="InterPro" id="IPR023187">
    <property type="entry name" value="Tscrpt_reg_MarR-type_CS"/>
</dbReference>
<comment type="caution">
    <text evidence="6">The sequence shown here is derived from an EMBL/GenBank/DDBJ whole genome shotgun (WGS) entry which is preliminary data.</text>
</comment>
<keyword evidence="2" id="KW-0238">DNA-binding</keyword>
<dbReference type="Proteomes" id="UP000248724">
    <property type="component" value="Unassembled WGS sequence"/>
</dbReference>
<dbReference type="PANTHER" id="PTHR33164">
    <property type="entry name" value="TRANSCRIPTIONAL REGULATOR, MARR FAMILY"/>
    <property type="match status" value="1"/>
</dbReference>
<dbReference type="InterPro" id="IPR036388">
    <property type="entry name" value="WH-like_DNA-bd_sf"/>
</dbReference>
<evidence type="ECO:0000259" key="5">
    <source>
        <dbReference type="PROSITE" id="PS50995"/>
    </source>
</evidence>
<dbReference type="PRINTS" id="PR00598">
    <property type="entry name" value="HTHMARR"/>
</dbReference>
<sequence>MAGQVVAESAVAHEAAVDAVLTASRTLVAVATSSLGAAAEETTIAQYRALVVLASRGPQRMVDLAGALDVTPSTAGRMCDRLVRKGLIRRHRARADRRTVQVSITPAGRQVVDKATTRRRELIAGILRRLPDARQMAVADALREFAAAAGEIPDSQWPADPPEAPSRKPS</sequence>
<dbReference type="AlphaFoldDB" id="A0A2W6ALZ2"/>
<name>A0A2W6ALZ2_9BACT</name>
<dbReference type="InterPro" id="IPR039422">
    <property type="entry name" value="MarR/SlyA-like"/>
</dbReference>
<evidence type="ECO:0000256" key="3">
    <source>
        <dbReference type="ARBA" id="ARBA00023163"/>
    </source>
</evidence>
<evidence type="ECO:0000313" key="6">
    <source>
        <dbReference type="EMBL" id="PZR78731.1"/>
    </source>
</evidence>
<evidence type="ECO:0000313" key="7">
    <source>
        <dbReference type="Proteomes" id="UP000248724"/>
    </source>
</evidence>
<dbReference type="PROSITE" id="PS01117">
    <property type="entry name" value="HTH_MARR_1"/>
    <property type="match status" value="1"/>
</dbReference>
<organism evidence="6 7">
    <name type="scientific">Candidatus Aeolococcus gillhamiae</name>
    <dbReference type="NCBI Taxonomy" id="3127015"/>
    <lineage>
        <taxon>Bacteria</taxon>
        <taxon>Bacillati</taxon>
        <taxon>Candidatus Dormiibacterota</taxon>
        <taxon>Candidatus Dormibacteria</taxon>
        <taxon>Candidatus Aeolococcales</taxon>
        <taxon>Candidatus Aeolococcaceae</taxon>
        <taxon>Candidatus Aeolococcus</taxon>
    </lineage>
</organism>
<protein>
    <submittedName>
        <fullName evidence="6">MarR family transcriptional regulator</fullName>
    </submittedName>
</protein>
<dbReference type="EMBL" id="QHBU01000246">
    <property type="protein sequence ID" value="PZR78731.1"/>
    <property type="molecule type" value="Genomic_DNA"/>
</dbReference>
<dbReference type="GO" id="GO:0003700">
    <property type="term" value="F:DNA-binding transcription factor activity"/>
    <property type="evidence" value="ECO:0007669"/>
    <property type="project" value="InterPro"/>
</dbReference>
<gene>
    <name evidence="6" type="ORF">DLM65_12200</name>
</gene>
<dbReference type="Gene3D" id="1.10.10.10">
    <property type="entry name" value="Winged helix-like DNA-binding domain superfamily/Winged helix DNA-binding domain"/>
    <property type="match status" value="1"/>
</dbReference>
<dbReference type="Pfam" id="PF01047">
    <property type="entry name" value="MarR"/>
    <property type="match status" value="1"/>
</dbReference>
<keyword evidence="1" id="KW-0805">Transcription regulation</keyword>